<dbReference type="AlphaFoldDB" id="A0A521EVK6"/>
<dbReference type="Gene3D" id="3.10.450.50">
    <property type="match status" value="1"/>
</dbReference>
<reference evidence="2 3" key="1">
    <citation type="submission" date="2017-05" db="EMBL/GenBank/DDBJ databases">
        <authorList>
            <person name="Varghese N."/>
            <person name="Submissions S."/>
        </authorList>
    </citation>
    <scope>NUCLEOTIDE SEQUENCE [LARGE SCALE GENOMIC DNA]</scope>
    <source>
        <strain evidence="2 3">DSM 29982</strain>
    </source>
</reference>
<dbReference type="InterPro" id="IPR013543">
    <property type="entry name" value="Ca/CaM-dep_prot_kinase-assoc"/>
</dbReference>
<sequence>MEEQIIELEKKYWHGVENNNYETVRNLTLFPCIVAGKNGIQSISEADFKNMFDSGQTNKIKVLNIYGVKEKLIAENTAVIGYHLDFEIVDQSEKAPIKCVCTSTWVKENNKWGCVMHTETELEVK</sequence>
<dbReference type="RefSeq" id="WP_111377328.1">
    <property type="nucleotide sequence ID" value="NZ_CP043612.1"/>
</dbReference>
<dbReference type="OrthoDB" id="121974at2"/>
<feature type="domain" description="Calcium/calmodulin-dependent protein kinase II association-domain" evidence="1">
    <location>
        <begin position="3"/>
        <end position="117"/>
    </location>
</feature>
<keyword evidence="2" id="KW-0808">Transferase</keyword>
<name>A0A521EVK6_9FLAO</name>
<organism evidence="2 3">
    <name type="scientific">Flavobacterium nitrogenifigens</name>
    <dbReference type="NCBI Taxonomy" id="1617283"/>
    <lineage>
        <taxon>Bacteria</taxon>
        <taxon>Pseudomonadati</taxon>
        <taxon>Bacteroidota</taxon>
        <taxon>Flavobacteriia</taxon>
        <taxon>Flavobacteriales</taxon>
        <taxon>Flavobacteriaceae</taxon>
        <taxon>Flavobacterium</taxon>
    </lineage>
</organism>
<keyword evidence="2" id="KW-0418">Kinase</keyword>
<evidence type="ECO:0000259" key="1">
    <source>
        <dbReference type="Pfam" id="PF08332"/>
    </source>
</evidence>
<evidence type="ECO:0000313" key="2">
    <source>
        <dbReference type="EMBL" id="SMO87957.1"/>
    </source>
</evidence>
<dbReference type="InterPro" id="IPR032710">
    <property type="entry name" value="NTF2-like_dom_sf"/>
</dbReference>
<proteinExistence type="predicted"/>
<dbReference type="EMBL" id="FXTQ01000005">
    <property type="protein sequence ID" value="SMO87957.1"/>
    <property type="molecule type" value="Genomic_DNA"/>
</dbReference>
<keyword evidence="3" id="KW-1185">Reference proteome</keyword>
<dbReference type="Pfam" id="PF08332">
    <property type="entry name" value="CaMKII_AD"/>
    <property type="match status" value="1"/>
</dbReference>
<protein>
    <submittedName>
        <fullName evidence="2">Calcium/calmodulin dependent protein kinase II association domain-containing protein</fullName>
    </submittedName>
</protein>
<dbReference type="SUPFAM" id="SSF54427">
    <property type="entry name" value="NTF2-like"/>
    <property type="match status" value="1"/>
</dbReference>
<gene>
    <name evidence="2" type="ORF">SAMN06265220_105155</name>
</gene>
<dbReference type="GO" id="GO:0004683">
    <property type="term" value="F:calcium/calmodulin-dependent protein kinase activity"/>
    <property type="evidence" value="ECO:0007669"/>
    <property type="project" value="InterPro"/>
</dbReference>
<evidence type="ECO:0000313" key="3">
    <source>
        <dbReference type="Proteomes" id="UP000319267"/>
    </source>
</evidence>
<dbReference type="GO" id="GO:0005516">
    <property type="term" value="F:calmodulin binding"/>
    <property type="evidence" value="ECO:0007669"/>
    <property type="project" value="InterPro"/>
</dbReference>
<accession>A0A521EVK6</accession>
<dbReference type="Proteomes" id="UP000319267">
    <property type="component" value="Unassembled WGS sequence"/>
</dbReference>